<gene>
    <name evidence="3" type="ORF">RMCFA_1308</name>
</gene>
<evidence type="ECO:0000259" key="2">
    <source>
        <dbReference type="Pfam" id="PF10708"/>
    </source>
</evidence>
<evidence type="ECO:0000313" key="4">
    <source>
        <dbReference type="Proteomes" id="UP000069705"/>
    </source>
</evidence>
<name>A0A124E3W1_MYCFO</name>
<evidence type="ECO:0000256" key="1">
    <source>
        <dbReference type="SAM" id="MobiDB-lite"/>
    </source>
</evidence>
<feature type="domain" description="DUF2510" evidence="2">
    <location>
        <begin position="17"/>
        <end position="44"/>
    </location>
</feature>
<sequence length="137" mass="15488">MHHPNDNREATMTNPHAGWYPDPTGAAQQRFWDGEQWTNAIAAPTVIAVPVPVRPAKDWAQRHPAWTTLIVFWIVCLIWQWEWLAPTLALTAAAAWGIRWLRRRNARLAADAERQDALLAEGDERGIYGDYPPADAA</sequence>
<reference evidence="4" key="2">
    <citation type="submission" date="2016-02" db="EMBL/GenBank/DDBJ databases">
        <title>Draft genome sequence of five rapidly growing Mycobacterium species.</title>
        <authorList>
            <person name="Katahira K."/>
            <person name="Gotou Y."/>
            <person name="Iida K."/>
            <person name="Ogura Y."/>
            <person name="Hayashi T."/>
        </authorList>
    </citation>
    <scope>NUCLEOTIDE SEQUENCE [LARGE SCALE GENOMIC DNA]</scope>
    <source>
        <strain evidence="4">JCM6368</strain>
    </source>
</reference>
<reference evidence="3 4" key="1">
    <citation type="journal article" date="2016" name="Genome Announc.">
        <title>Draft Genome Sequences of Five Rapidly Growing Mycobacterium Species, M. thermoresistibile, M. fortuitum subsp. acetamidolyticum, M. canariasense, M. brisbanense, and M. novocastrense.</title>
        <authorList>
            <person name="Katahira K."/>
            <person name="Ogura Y."/>
            <person name="Gotoh Y."/>
            <person name="Hayashi T."/>
        </authorList>
    </citation>
    <scope>NUCLEOTIDE SEQUENCE [LARGE SCALE GENOMIC DNA]</scope>
    <source>
        <strain evidence="3 4">JCM6368</strain>
    </source>
</reference>
<dbReference type="AlphaFoldDB" id="A0A124E3W1"/>
<dbReference type="EMBL" id="BCSZ01000012">
    <property type="protein sequence ID" value="GAT01194.1"/>
    <property type="molecule type" value="Genomic_DNA"/>
</dbReference>
<accession>A0A124E3W1</accession>
<dbReference type="InterPro" id="IPR018929">
    <property type="entry name" value="DUF2510"/>
</dbReference>
<dbReference type="RefSeq" id="WP_061262802.1">
    <property type="nucleotide sequence ID" value="NZ_BCSZ01000012.1"/>
</dbReference>
<protein>
    <recommendedName>
        <fullName evidence="2">DUF2510 domain-containing protein</fullName>
    </recommendedName>
</protein>
<dbReference type="Proteomes" id="UP000069705">
    <property type="component" value="Unassembled WGS sequence"/>
</dbReference>
<proteinExistence type="predicted"/>
<comment type="caution">
    <text evidence="3">The sequence shown here is derived from an EMBL/GenBank/DDBJ whole genome shotgun (WGS) entry which is preliminary data.</text>
</comment>
<dbReference type="Pfam" id="PF10708">
    <property type="entry name" value="DUF2510"/>
    <property type="match status" value="1"/>
</dbReference>
<organism evidence="3 4">
    <name type="scientific">Mycolicibacterium fortuitum subsp. acetamidolyticum</name>
    <dbReference type="NCBI Taxonomy" id="144550"/>
    <lineage>
        <taxon>Bacteria</taxon>
        <taxon>Bacillati</taxon>
        <taxon>Actinomycetota</taxon>
        <taxon>Actinomycetes</taxon>
        <taxon>Mycobacteriales</taxon>
        <taxon>Mycobacteriaceae</taxon>
        <taxon>Mycolicibacterium</taxon>
    </lineage>
</organism>
<feature type="region of interest" description="Disordered" evidence="1">
    <location>
        <begin position="1"/>
        <end position="22"/>
    </location>
</feature>
<evidence type="ECO:0000313" key="3">
    <source>
        <dbReference type="EMBL" id="GAT01194.1"/>
    </source>
</evidence>